<reference evidence="1 2" key="1">
    <citation type="journal article" date="2019" name="G3 (Bethesda)">
        <title>Sequencing of a Wild Apple (Malus baccata) Genome Unravels the Differences Between Cultivated and Wild Apple Species Regarding Disease Resistance and Cold Tolerance.</title>
        <authorList>
            <person name="Chen X."/>
        </authorList>
    </citation>
    <scope>NUCLEOTIDE SEQUENCE [LARGE SCALE GENOMIC DNA]</scope>
    <source>
        <strain evidence="2">cv. Shandingzi</strain>
        <tissue evidence="1">Leaves</tissue>
    </source>
</reference>
<name>A0A540LEJ2_MALBA</name>
<sequence>MMLTDDDSDDPLFKHSPIWHHASGMFEIALEFPITNLFLRRTPYEEFASVFNSFEDNGML</sequence>
<dbReference type="Proteomes" id="UP000315295">
    <property type="component" value="Unassembled WGS sequence"/>
</dbReference>
<gene>
    <name evidence="1" type="ORF">C1H46_029566</name>
</gene>
<protein>
    <submittedName>
        <fullName evidence="1">Uncharacterized protein</fullName>
    </submittedName>
</protein>
<dbReference type="EMBL" id="VIEB01000616">
    <property type="protein sequence ID" value="TQD84893.1"/>
    <property type="molecule type" value="Genomic_DNA"/>
</dbReference>
<evidence type="ECO:0000313" key="2">
    <source>
        <dbReference type="Proteomes" id="UP000315295"/>
    </source>
</evidence>
<dbReference type="AlphaFoldDB" id="A0A540LEJ2"/>
<comment type="caution">
    <text evidence="1">The sequence shown here is derived from an EMBL/GenBank/DDBJ whole genome shotgun (WGS) entry which is preliminary data.</text>
</comment>
<keyword evidence="2" id="KW-1185">Reference proteome</keyword>
<organism evidence="1 2">
    <name type="scientific">Malus baccata</name>
    <name type="common">Siberian crab apple</name>
    <name type="synonym">Pyrus baccata</name>
    <dbReference type="NCBI Taxonomy" id="106549"/>
    <lineage>
        <taxon>Eukaryota</taxon>
        <taxon>Viridiplantae</taxon>
        <taxon>Streptophyta</taxon>
        <taxon>Embryophyta</taxon>
        <taxon>Tracheophyta</taxon>
        <taxon>Spermatophyta</taxon>
        <taxon>Magnoliopsida</taxon>
        <taxon>eudicotyledons</taxon>
        <taxon>Gunneridae</taxon>
        <taxon>Pentapetalae</taxon>
        <taxon>rosids</taxon>
        <taxon>fabids</taxon>
        <taxon>Rosales</taxon>
        <taxon>Rosaceae</taxon>
        <taxon>Amygdaloideae</taxon>
        <taxon>Maleae</taxon>
        <taxon>Malus</taxon>
    </lineage>
</organism>
<proteinExistence type="predicted"/>
<accession>A0A540LEJ2</accession>
<evidence type="ECO:0000313" key="1">
    <source>
        <dbReference type="EMBL" id="TQD84893.1"/>
    </source>
</evidence>